<proteinExistence type="evidence at transcript level"/>
<dbReference type="Gene3D" id="2.60.40.420">
    <property type="entry name" value="Cupredoxins - blue copper proteins"/>
    <property type="match status" value="3"/>
</dbReference>
<dbReference type="PRINTS" id="PR00633">
    <property type="entry name" value="RCCNDNSATION"/>
</dbReference>
<dbReference type="InterPro" id="IPR011707">
    <property type="entry name" value="Cu-oxidase-like_N"/>
</dbReference>
<evidence type="ECO:0000259" key="9">
    <source>
        <dbReference type="Pfam" id="PF07731"/>
    </source>
</evidence>
<dbReference type="Pfam" id="PF07731">
    <property type="entry name" value="Cu-oxidase_2"/>
    <property type="match status" value="1"/>
</dbReference>
<dbReference type="InterPro" id="IPR033138">
    <property type="entry name" value="Cu_oxidase_CS"/>
</dbReference>
<dbReference type="InterPro" id="IPR045087">
    <property type="entry name" value="Cu-oxidase_fam"/>
</dbReference>
<dbReference type="Pfam" id="PF00415">
    <property type="entry name" value="RCC1"/>
    <property type="match status" value="4"/>
</dbReference>
<dbReference type="GO" id="GO:0005507">
    <property type="term" value="F:copper ion binding"/>
    <property type="evidence" value="ECO:0007669"/>
    <property type="project" value="InterPro"/>
</dbReference>
<dbReference type="SUPFAM" id="SSF49503">
    <property type="entry name" value="Cupredoxins"/>
    <property type="match status" value="3"/>
</dbReference>
<dbReference type="GO" id="GO:0016491">
    <property type="term" value="F:oxidoreductase activity"/>
    <property type="evidence" value="ECO:0007669"/>
    <property type="project" value="UniProtKB-KW"/>
</dbReference>
<evidence type="ECO:0000259" key="8">
    <source>
        <dbReference type="Pfam" id="PF00394"/>
    </source>
</evidence>
<dbReference type="InterPro" id="IPR002355">
    <property type="entry name" value="Cu_oxidase_Cu_BS"/>
</dbReference>
<feature type="domain" description="Plastocyanin-like" evidence="8">
    <location>
        <begin position="556"/>
        <end position="699"/>
    </location>
</feature>
<dbReference type="Pfam" id="PF00394">
    <property type="entry name" value="Cu-oxidase"/>
    <property type="match status" value="1"/>
</dbReference>
<dbReference type="InterPro" id="IPR001117">
    <property type="entry name" value="Cu-oxidase_2nd"/>
</dbReference>
<evidence type="ECO:0000313" key="11">
    <source>
        <dbReference type="EMBL" id="ADX07329.1"/>
    </source>
</evidence>
<keyword evidence="2" id="KW-0479">Metal-binding</keyword>
<dbReference type="SUPFAM" id="SSF50985">
    <property type="entry name" value="RCC1/BLIP-II"/>
    <property type="match status" value="1"/>
</dbReference>
<feature type="repeat" description="RCC1" evidence="7">
    <location>
        <begin position="144"/>
        <end position="201"/>
    </location>
</feature>
<keyword evidence="3" id="KW-0560">Oxidoreductase</keyword>
<reference evidence="11" key="1">
    <citation type="submission" date="2009-11" db="EMBL/GenBank/DDBJ databases">
        <title>Useful genes from Flammulina velutipes.</title>
        <authorList>
            <person name="Yoon H."/>
            <person name="Kim J.-G."/>
            <person name="Lee B.-M."/>
            <person name="Kong W.-S."/>
            <person name="Lee C.-S."/>
            <person name="Choi J.-W."/>
        </authorList>
    </citation>
    <scope>NUCLEOTIDE SEQUENCE</scope>
    <source>
        <strain evidence="11">KACC 42777</strain>
    </source>
</reference>
<dbReference type="Pfam" id="PF07732">
    <property type="entry name" value="Cu-oxidase_3"/>
    <property type="match status" value="1"/>
</dbReference>
<keyword evidence="6" id="KW-0325">Glycoprotein</keyword>
<dbReference type="PROSITE" id="PS50012">
    <property type="entry name" value="RCC1_3"/>
    <property type="match status" value="4"/>
</dbReference>
<dbReference type="InterPro" id="IPR000408">
    <property type="entry name" value="Reg_chr_condens"/>
</dbReference>
<evidence type="ECO:0000256" key="7">
    <source>
        <dbReference type="PROSITE-ProRule" id="PRU00235"/>
    </source>
</evidence>
<evidence type="ECO:0000256" key="6">
    <source>
        <dbReference type="ARBA" id="ARBA00023180"/>
    </source>
</evidence>
<dbReference type="EMBL" id="GU169894">
    <property type="protein sequence ID" value="ADX07329.1"/>
    <property type="molecule type" value="mRNA"/>
</dbReference>
<sequence length="906" mass="98788">MLKASHAPTTLFVHGSGGSGQLGLGPNVLDEVARPRLHEGFTDGIQCLAAGGMHTLLIDAKGQLWSWGSNDDLALGRQTDDVEGVDSDKLESTPARVQGLGSDFIAVTAASGDCMSVVVGSQGLKRIALIGAGSHQSFAVDGDGVAYAWGQNHMHQLGLSREDSSIMLPTAIGVLHPRHHDGARVVSIACGEFHTLFLFSNGEVWGCGRCDEYALGLANDHPAMIQVLQKHAQELPGIKQRLAEKYGCTTSDPQLANLKIDLHIREPVRIAFPPPPTESDPTPALPPYSRVSGTRITGIAAGPRYSLACSEDGSMYAWGVGTAAQLGLGKDVESAATPTRVRSKTMKEYVVLEVDAGGQHALCYESKLISNQRKSIAYTSPVKQLGELYAYTHRPEGKTTFPYEVTSSCYAQCSIPALRTSLRSRNGQRISLIRGEPWMWTVALTDRRRGRYVPWSSHHWQQEHDHRQAISYHWHGIFQHGTNYADGPSFVTQCPIAANHSFLYEFDVPDQAGTYWYHSHLSVQYCDGLRGAFIVYDGENGKNDPHRDLYDVDDETTIITLADWYHFPTPVLLTVPGAHIANSTLINGKGRFGGDPTSELAVISVKPNVRYRFRIISLACDPYYTFSIDGHNLTIIEADGINVEPFTVNSLEIYAAQRYSAILKADQPVDSYWIRANPSSGQFIGFRNGVNSAVLRYVHADETVPTTLQADVVNSLHEVDLHPLESPGAPGAPVPGGADVVLNMTLGFIVETGRFTMNGEVFVPPTIPVLLQVLSGAKLAQDLLPNGSVYGLPLNSTVEINLLGGDAPGSPHVFDVVKSADSEVYNYVNPPRRDTTPVALGNLTTIRFRTDNPGPWFLHCHIDFHLEGGLAVILAEDFPNISIMNPVPETWNDLCPTYYNLSLDQI</sequence>
<dbReference type="InterPro" id="IPR009091">
    <property type="entry name" value="RCC1/BLIP-II"/>
</dbReference>
<protein>
    <submittedName>
        <fullName evidence="11">Putative laccase</fullName>
    </submittedName>
</protein>
<dbReference type="PROSITE" id="PS00626">
    <property type="entry name" value="RCC1_2"/>
    <property type="match status" value="2"/>
</dbReference>
<dbReference type="InterPro" id="IPR011706">
    <property type="entry name" value="Cu-oxidase_C"/>
</dbReference>
<organism evidence="11">
    <name type="scientific">Flammulina velutipes</name>
    <name type="common">Agaricus velutipes</name>
    <dbReference type="NCBI Taxonomy" id="38945"/>
    <lineage>
        <taxon>Eukaryota</taxon>
        <taxon>Fungi</taxon>
        <taxon>Dikarya</taxon>
        <taxon>Basidiomycota</taxon>
        <taxon>Agaricomycotina</taxon>
        <taxon>Agaricomycetes</taxon>
        <taxon>Agaricomycetidae</taxon>
        <taxon>Agaricales</taxon>
        <taxon>Marasmiineae</taxon>
        <taxon>Physalacriaceae</taxon>
        <taxon>Flammulina</taxon>
    </lineage>
</organism>
<dbReference type="CDD" id="cd13903">
    <property type="entry name" value="CuRO_3_Tv-LCC_like"/>
    <property type="match status" value="1"/>
</dbReference>
<dbReference type="PANTHER" id="PTHR11709">
    <property type="entry name" value="MULTI-COPPER OXIDASE"/>
    <property type="match status" value="1"/>
</dbReference>
<feature type="domain" description="Plastocyanin-like" evidence="10">
    <location>
        <begin position="468"/>
        <end position="538"/>
    </location>
</feature>
<dbReference type="PROSITE" id="PS00625">
    <property type="entry name" value="RCC1_1"/>
    <property type="match status" value="1"/>
</dbReference>
<dbReference type="InterPro" id="IPR008972">
    <property type="entry name" value="Cupredoxin"/>
</dbReference>
<keyword evidence="4" id="KW-0186">Copper</keyword>
<dbReference type="Gene3D" id="2.130.10.30">
    <property type="entry name" value="Regulator of chromosome condensation 1/beta-lactamase-inhibitor protein II"/>
    <property type="match status" value="1"/>
</dbReference>
<feature type="repeat" description="RCC1" evidence="7">
    <location>
        <begin position="62"/>
        <end position="122"/>
    </location>
</feature>
<dbReference type="FunFam" id="2.60.40.420:FF:000045">
    <property type="entry name" value="Laccase 2"/>
    <property type="match status" value="1"/>
</dbReference>
<evidence type="ECO:0000256" key="3">
    <source>
        <dbReference type="ARBA" id="ARBA00023002"/>
    </source>
</evidence>
<evidence type="ECO:0000259" key="10">
    <source>
        <dbReference type="Pfam" id="PF07732"/>
    </source>
</evidence>
<evidence type="ECO:0000256" key="1">
    <source>
        <dbReference type="ARBA" id="ARBA00010609"/>
    </source>
</evidence>
<feature type="repeat" description="RCC1" evidence="7">
    <location>
        <begin position="9"/>
        <end position="61"/>
    </location>
</feature>
<dbReference type="PROSITE" id="PS00079">
    <property type="entry name" value="MULTICOPPER_OXIDASE1"/>
    <property type="match status" value="2"/>
</dbReference>
<comment type="similarity">
    <text evidence="1">Belongs to the multicopper oxidase family.</text>
</comment>
<evidence type="ECO:0000256" key="2">
    <source>
        <dbReference type="ARBA" id="ARBA00022723"/>
    </source>
</evidence>
<feature type="domain" description="Plastocyanin-like" evidence="9">
    <location>
        <begin position="763"/>
        <end position="876"/>
    </location>
</feature>
<name>G8A555_FLAVE</name>
<evidence type="ECO:0000256" key="4">
    <source>
        <dbReference type="ARBA" id="ARBA00023008"/>
    </source>
</evidence>
<keyword evidence="5" id="KW-1015">Disulfide bond</keyword>
<dbReference type="AlphaFoldDB" id="G8A555"/>
<evidence type="ECO:0000256" key="5">
    <source>
        <dbReference type="ARBA" id="ARBA00023157"/>
    </source>
</evidence>
<dbReference type="PROSITE" id="PS00080">
    <property type="entry name" value="MULTICOPPER_OXIDASE2"/>
    <property type="match status" value="1"/>
</dbReference>
<feature type="repeat" description="RCC1" evidence="7">
    <location>
        <begin position="313"/>
        <end position="367"/>
    </location>
</feature>
<accession>G8A555</accession>
<dbReference type="PANTHER" id="PTHR11709:SF511">
    <property type="entry name" value="LACCASE"/>
    <property type="match status" value="1"/>
</dbReference>